<gene>
    <name evidence="1" type="ORF">JS09_095</name>
</gene>
<keyword evidence="2" id="KW-1185">Reference proteome</keyword>
<accession>A0A060BH40</accession>
<reference evidence="1" key="1">
    <citation type="submission" date="2015-07" db="EMBL/GenBank/DDBJ databases">
        <title>Isolation and characterization of a novel lytic T4-like coliphage vB_EcoM_JS09 infecting APEC.</title>
        <authorList>
            <person name="Zhou Y."/>
            <person name="Bao H.D."/>
            <person name="Zhang H."/>
            <person name="Wang R."/>
        </authorList>
    </citation>
    <scope>NUCLEOTIDE SEQUENCE</scope>
</reference>
<dbReference type="Proteomes" id="UP000019733">
    <property type="component" value="Segment"/>
</dbReference>
<dbReference type="GeneID" id="19524820"/>
<evidence type="ECO:0000313" key="1">
    <source>
        <dbReference type="EMBL" id="AIA80062.1"/>
    </source>
</evidence>
<evidence type="ECO:0000313" key="2">
    <source>
        <dbReference type="Proteomes" id="UP000019733"/>
    </source>
</evidence>
<dbReference type="KEGG" id="vg:19524820"/>
<protein>
    <submittedName>
        <fullName evidence="1">Uncharacterized protein</fullName>
    </submittedName>
</protein>
<organism evidence="1 2">
    <name type="scientific">Escherichia phage vB_EcoM_JS09</name>
    <dbReference type="NCBI Taxonomy" id="1430444"/>
    <lineage>
        <taxon>Viruses</taxon>
        <taxon>Duplodnaviria</taxon>
        <taxon>Heunggongvirae</taxon>
        <taxon>Uroviricota</taxon>
        <taxon>Caudoviricetes</taxon>
        <taxon>Pantevenvirales</taxon>
        <taxon>Straboviridae</taxon>
        <taxon>Tevenvirinae</taxon>
        <taxon>Mosigvirus</taxon>
        <taxon>Mosigvirus JS09</taxon>
    </lineage>
</organism>
<name>A0A060BH40_9CAUD</name>
<dbReference type="EMBL" id="KF582788">
    <property type="protein sequence ID" value="AIA80062.1"/>
    <property type="molecule type" value="Genomic_DNA"/>
</dbReference>
<proteinExistence type="predicted"/>
<dbReference type="OrthoDB" id="26020at10239"/>
<dbReference type="RefSeq" id="YP_009037418.1">
    <property type="nucleotide sequence ID" value="NC_024124.2"/>
</dbReference>
<sequence>MTYSLNLKDFQDVYEVCANELGPDAPTIIEVLNVLPSSLAYEAKSWGWSDTVVRDDLYVLMNDMMVKKAEPVAPMVTITVEEYNRLQAIEELLWNIECDLPSGLESWIDYEELNKLRG</sequence>